<dbReference type="PROSITE" id="PS51257">
    <property type="entry name" value="PROKAR_LIPOPROTEIN"/>
    <property type="match status" value="1"/>
</dbReference>
<feature type="signal peptide" evidence="1">
    <location>
        <begin position="1"/>
        <end position="18"/>
    </location>
</feature>
<evidence type="ECO:0000256" key="1">
    <source>
        <dbReference type="SAM" id="SignalP"/>
    </source>
</evidence>
<gene>
    <name evidence="2" type="ORF">GOMPHAMPRED_004372</name>
</gene>
<name>A0A8H3IND4_9LECA</name>
<accession>A0A8H3IND4</accession>
<dbReference type="Proteomes" id="UP000664169">
    <property type="component" value="Unassembled WGS sequence"/>
</dbReference>
<evidence type="ECO:0000313" key="3">
    <source>
        <dbReference type="Proteomes" id="UP000664169"/>
    </source>
</evidence>
<sequence>MKIPVLTLLYSALAAAACSPLIVDDHSTVGTTNTNNVGGYTSDDATCGSLSATSKVLQITPGTARCYWYTNFPPKKPEDAVGGHRAALAFTLTPPQPNWAFSVNIKSWNGTALIDSYSTVTGTTGGTQTVTMPLSSFNGPSVPNLRNIQSFVFGSFNVNAGNWQIGPLTLTCATT</sequence>
<comment type="caution">
    <text evidence="2">The sequence shown here is derived from an EMBL/GenBank/DDBJ whole genome shotgun (WGS) entry which is preliminary data.</text>
</comment>
<dbReference type="EMBL" id="CAJPDQ010000027">
    <property type="protein sequence ID" value="CAF9927355.1"/>
    <property type="molecule type" value="Genomic_DNA"/>
</dbReference>
<dbReference type="AlphaFoldDB" id="A0A8H3IND4"/>
<evidence type="ECO:0008006" key="4">
    <source>
        <dbReference type="Google" id="ProtNLM"/>
    </source>
</evidence>
<keyword evidence="1" id="KW-0732">Signal</keyword>
<keyword evidence="3" id="KW-1185">Reference proteome</keyword>
<proteinExistence type="predicted"/>
<protein>
    <recommendedName>
        <fullName evidence="4">Secreted protein</fullName>
    </recommendedName>
</protein>
<organism evidence="2 3">
    <name type="scientific">Gomphillus americanus</name>
    <dbReference type="NCBI Taxonomy" id="1940652"/>
    <lineage>
        <taxon>Eukaryota</taxon>
        <taxon>Fungi</taxon>
        <taxon>Dikarya</taxon>
        <taxon>Ascomycota</taxon>
        <taxon>Pezizomycotina</taxon>
        <taxon>Lecanoromycetes</taxon>
        <taxon>OSLEUM clade</taxon>
        <taxon>Ostropomycetidae</taxon>
        <taxon>Ostropales</taxon>
        <taxon>Graphidaceae</taxon>
        <taxon>Gomphilloideae</taxon>
        <taxon>Gomphillus</taxon>
    </lineage>
</organism>
<feature type="chain" id="PRO_5034503351" description="Secreted protein" evidence="1">
    <location>
        <begin position="19"/>
        <end position="175"/>
    </location>
</feature>
<reference evidence="2" key="1">
    <citation type="submission" date="2021-03" db="EMBL/GenBank/DDBJ databases">
        <authorList>
            <person name="Tagirdzhanova G."/>
        </authorList>
    </citation>
    <scope>NUCLEOTIDE SEQUENCE</scope>
</reference>
<evidence type="ECO:0000313" key="2">
    <source>
        <dbReference type="EMBL" id="CAF9927355.1"/>
    </source>
</evidence>